<dbReference type="GO" id="GO:0035312">
    <property type="term" value="F:5'-3' DNA exonuclease activity"/>
    <property type="evidence" value="ECO:0007669"/>
    <property type="project" value="UniProtKB-UniRule"/>
</dbReference>
<dbReference type="InterPro" id="IPR006084">
    <property type="entry name" value="XPG/Rad2"/>
</dbReference>
<evidence type="ECO:0000256" key="7">
    <source>
        <dbReference type="ARBA" id="ARBA00022759"/>
    </source>
</evidence>
<keyword evidence="18 22" id="KW-0539">Nucleus</keyword>
<dbReference type="Pfam" id="PF00867">
    <property type="entry name" value="XPG_I"/>
    <property type="match status" value="1"/>
</dbReference>
<feature type="region of interest" description="Disordered" evidence="23">
    <location>
        <begin position="440"/>
        <end position="475"/>
    </location>
</feature>
<keyword evidence="4" id="KW-0597">Phosphoprotein</keyword>
<keyword evidence="19" id="KW-0469">Meiosis</keyword>
<dbReference type="AlphaFoldDB" id="A0A7K6HE09"/>
<dbReference type="CDD" id="cd09908">
    <property type="entry name" value="H3TH_EXO1"/>
    <property type="match status" value="1"/>
</dbReference>
<evidence type="ECO:0000313" key="27">
    <source>
        <dbReference type="Proteomes" id="UP000521322"/>
    </source>
</evidence>
<evidence type="ECO:0000256" key="17">
    <source>
        <dbReference type="ARBA" id="ARBA00023204"/>
    </source>
</evidence>
<keyword evidence="6 22" id="KW-0479">Metal-binding</keyword>
<dbReference type="FunFam" id="1.10.150.20:FF:000011">
    <property type="entry name" value="exonuclease 1"/>
    <property type="match status" value="1"/>
</dbReference>
<dbReference type="InterPro" id="IPR006086">
    <property type="entry name" value="XPG-I_dom"/>
</dbReference>
<dbReference type="EMBL" id="VZRN01000486">
    <property type="protein sequence ID" value="NWV73728.1"/>
    <property type="molecule type" value="Genomic_DNA"/>
</dbReference>
<dbReference type="GO" id="GO:0051321">
    <property type="term" value="P:meiotic cell cycle"/>
    <property type="evidence" value="ECO:0007669"/>
    <property type="project" value="UniProtKB-KW"/>
</dbReference>
<evidence type="ECO:0000259" key="24">
    <source>
        <dbReference type="SMART" id="SM00484"/>
    </source>
</evidence>
<feature type="domain" description="XPG-I" evidence="24">
    <location>
        <begin position="138"/>
        <end position="208"/>
    </location>
</feature>
<evidence type="ECO:0000256" key="22">
    <source>
        <dbReference type="RuleBase" id="RU910737"/>
    </source>
</evidence>
<evidence type="ECO:0000256" key="5">
    <source>
        <dbReference type="ARBA" id="ARBA00022722"/>
    </source>
</evidence>
<gene>
    <name evidence="26" type="primary">Exo1</name>
    <name evidence="26" type="ORF">DASBRO_R00696</name>
</gene>
<evidence type="ECO:0000256" key="23">
    <source>
        <dbReference type="SAM" id="MobiDB-lite"/>
    </source>
</evidence>
<dbReference type="InterPro" id="IPR029060">
    <property type="entry name" value="PIN-like_dom_sf"/>
</dbReference>
<dbReference type="InterPro" id="IPR006085">
    <property type="entry name" value="XPG_DNA_repair_N"/>
</dbReference>
<feature type="non-terminal residue" evidence="26">
    <location>
        <position position="797"/>
    </location>
</feature>
<dbReference type="CDD" id="cd09857">
    <property type="entry name" value="PIN_EXO1"/>
    <property type="match status" value="1"/>
</dbReference>
<keyword evidence="27" id="KW-1185">Reference proteome</keyword>
<evidence type="ECO:0000256" key="16">
    <source>
        <dbReference type="ARBA" id="ARBA00023125"/>
    </source>
</evidence>
<dbReference type="EC" id="3.1.-.-" evidence="22"/>
<keyword evidence="7" id="KW-0255">Endonuclease</keyword>
<comment type="function">
    <text evidence="20">5'-&gt;3' double-stranded DNA exonuclease which may also possess a cryptic 3'-&gt;5' double-stranded DNA exonuclease activity. Functions in DNA mismatch repair (MMR) to excise mismatch-containing DNA tracts directed by strand breaks located either 5' or 3' to the mismatch. Also exhibits endonuclease activity against 5'-overhanging flap structures similar to those generated by displacement synthesis when DNA polymerase encounters the 5'-end of a downstream Okazaki fragment. Required for somatic hypermutation (SHM) and class switch recombination (CSR) of immunoglobulin genes. Essential for male and female meiosis.</text>
</comment>
<feature type="domain" description="XPG N-terminal" evidence="25">
    <location>
        <begin position="1"/>
        <end position="99"/>
    </location>
</feature>
<dbReference type="SMART" id="SM00484">
    <property type="entry name" value="XPGI"/>
    <property type="match status" value="1"/>
</dbReference>
<keyword evidence="5 22" id="KW-0540">Nuclease</keyword>
<keyword evidence="10 22" id="KW-0378">Hydrolase</keyword>
<keyword evidence="17 22" id="KW-0234">DNA repair</keyword>
<evidence type="ECO:0000256" key="3">
    <source>
        <dbReference type="ARBA" id="ARBA00020324"/>
    </source>
</evidence>
<reference evidence="26 27" key="1">
    <citation type="submission" date="2019-09" db="EMBL/GenBank/DDBJ databases">
        <title>Bird 10,000 Genomes (B10K) Project - Family phase.</title>
        <authorList>
            <person name="Zhang G."/>
        </authorList>
    </citation>
    <scope>NUCLEOTIDE SEQUENCE [LARGE SCALE GENOMIC DNA]</scope>
    <source>
        <strain evidence="26">B10K-DU-029-49</strain>
        <tissue evidence="26">Liver</tissue>
    </source>
</reference>
<dbReference type="Gene3D" id="3.40.50.1010">
    <property type="entry name" value="5'-nuclease"/>
    <property type="match status" value="1"/>
</dbReference>
<dbReference type="InterPro" id="IPR019974">
    <property type="entry name" value="XPG_CS"/>
</dbReference>
<dbReference type="PANTHER" id="PTHR11081:SF8">
    <property type="entry name" value="EXONUCLEASE 1"/>
    <property type="match status" value="1"/>
</dbReference>
<protein>
    <recommendedName>
        <fullName evidence="3 22">Exonuclease 1</fullName>
        <ecNumber evidence="22">3.1.-.-</ecNumber>
    </recommendedName>
</protein>
<keyword evidence="16 22" id="KW-0238">DNA-binding</keyword>
<name>A0A7K6HE09_9PASS</name>
<feature type="non-terminal residue" evidence="26">
    <location>
        <position position="1"/>
    </location>
</feature>
<dbReference type="SUPFAM" id="SSF47807">
    <property type="entry name" value="5' to 3' exonuclease, C-terminal subdomain"/>
    <property type="match status" value="1"/>
</dbReference>
<accession>A0A7K6HE09</accession>
<evidence type="ECO:0000256" key="12">
    <source>
        <dbReference type="ARBA" id="ARBA00022842"/>
    </source>
</evidence>
<dbReference type="PROSITE" id="PS00841">
    <property type="entry name" value="XPG_1"/>
    <property type="match status" value="1"/>
</dbReference>
<comment type="caution">
    <text evidence="26">The sequence shown here is derived from an EMBL/GenBank/DDBJ whole genome shotgun (WGS) entry which is preliminary data.</text>
</comment>
<keyword evidence="14 22" id="KW-0267">Excision nuclease</keyword>
<evidence type="ECO:0000313" key="26">
    <source>
        <dbReference type="EMBL" id="NWV73728.1"/>
    </source>
</evidence>
<keyword evidence="15" id="KW-0007">Acetylation</keyword>
<evidence type="ECO:0000256" key="21">
    <source>
        <dbReference type="ARBA" id="ARBA00064664"/>
    </source>
</evidence>
<dbReference type="SMART" id="SM00279">
    <property type="entry name" value="HhH2"/>
    <property type="match status" value="1"/>
</dbReference>
<evidence type="ECO:0000256" key="2">
    <source>
        <dbReference type="ARBA" id="ARBA00010563"/>
    </source>
</evidence>
<evidence type="ECO:0000256" key="6">
    <source>
        <dbReference type="ARBA" id="ARBA00022723"/>
    </source>
</evidence>
<evidence type="ECO:0000256" key="8">
    <source>
        <dbReference type="ARBA" id="ARBA00022763"/>
    </source>
</evidence>
<dbReference type="GO" id="GO:0017108">
    <property type="term" value="F:5'-flap endonuclease activity"/>
    <property type="evidence" value="ECO:0007669"/>
    <property type="project" value="TreeGrafter"/>
</dbReference>
<dbReference type="GO" id="GO:0006310">
    <property type="term" value="P:DNA recombination"/>
    <property type="evidence" value="ECO:0007669"/>
    <property type="project" value="TreeGrafter"/>
</dbReference>
<dbReference type="PROSITE" id="PS00842">
    <property type="entry name" value="XPG_2"/>
    <property type="match status" value="1"/>
</dbReference>
<comment type="similarity">
    <text evidence="2 22">Belongs to the XPG/RAD2 endonuclease family. EXO1 subfamily.</text>
</comment>
<keyword evidence="13" id="KW-0391">Immunity</keyword>
<evidence type="ECO:0000256" key="15">
    <source>
        <dbReference type="ARBA" id="ARBA00022990"/>
    </source>
</evidence>
<dbReference type="GO" id="GO:0002376">
    <property type="term" value="P:immune system process"/>
    <property type="evidence" value="ECO:0007669"/>
    <property type="project" value="UniProtKB-KW"/>
</dbReference>
<dbReference type="PRINTS" id="PR00853">
    <property type="entry name" value="XPGRADSUPER"/>
</dbReference>
<dbReference type="Gene3D" id="1.10.150.20">
    <property type="entry name" value="5' to 3' exonuclease, C-terminal subdomain"/>
    <property type="match status" value="1"/>
</dbReference>
<feature type="compositionally biased region" description="Polar residues" evidence="23">
    <location>
        <begin position="451"/>
        <end position="475"/>
    </location>
</feature>
<keyword evidence="11 22" id="KW-0269">Exonuclease</keyword>
<evidence type="ECO:0000256" key="11">
    <source>
        <dbReference type="ARBA" id="ARBA00022839"/>
    </source>
</evidence>
<dbReference type="Proteomes" id="UP000521322">
    <property type="component" value="Unassembled WGS sequence"/>
</dbReference>
<evidence type="ECO:0000259" key="25">
    <source>
        <dbReference type="SMART" id="SM00485"/>
    </source>
</evidence>
<dbReference type="GO" id="GO:0003677">
    <property type="term" value="F:DNA binding"/>
    <property type="evidence" value="ECO:0007669"/>
    <property type="project" value="UniProtKB-UniRule"/>
</dbReference>
<sequence>MGIQGLLQFIKEAAEPSHVKKYKGLTVAVDTYCWLHKGAYACAEKLARGEPTDLYVAFCMKLVHMLLSFGIKPILVFDGCTLPSKKEVEKARREKRQASLLKGKQLLQEGRLSEARECFGRSVNITHAMAHEVIKAARAQGIDCIVAPYEADAQLAYLNKIGMVQAIITEDSDLLAFGCKKVFLKIDKFGNGLEIDQARLGNCKQLGNVFTEEKFRYMCILSGCDYLPSIHGIGLAKACKLLKLANNPDIIKVIKKMGQYLKMNITVPEEYIQGFTRANNTFLYQLVFDPVNRKLVPLNAYGDDIDPETLTYAGSHFGDGTAFQIAIGNIDINTMEQIDNYNPDTAQLVQQRSCGWNDRHDNHVNSIWSREYKFGPTEDTASPKMHFPEKPTTKGMEKIIGVKGIKLPGKELLEKRPRGDSEEISDGDLLKQYSFSKAKRIKKENDHDGQAQKSVSAIQSLDSPGNSISQESSNSLPRIRNKFASFLQGKNKEKDAVIVPGTKSRFFCNDVAMFDSRAKKDDDDDLTQDAEQDCQKQEAKHVAEDVSQFPETEKSSRIVITPPGEMQKSCCPWFSSLISNSGNLAPSHRAFSQQFHQQKNSCVVSQENQINGVVCDELEEESSPSIELEQSSQSHVSCEPSECSLESSTTLQESDSNSKLADDQCTLSPVFSAVKTDKKFRVIKTKVPGLRKSSNIRSHMVTKLKPLIPAKVSGLSRKLSPVQKRKDCDMENKLGLQATIGEFWKSFQFKREYEKLPSCRKSDPLSPIKDNIQLTPETEEEIFNHLEHSHVQRAIFQ</sequence>
<organism evidence="26 27">
    <name type="scientific">Dasyornis broadbenti</name>
    <name type="common">rufous bristle-bird</name>
    <dbReference type="NCBI Taxonomy" id="243059"/>
    <lineage>
        <taxon>Eukaryota</taxon>
        <taxon>Metazoa</taxon>
        <taxon>Chordata</taxon>
        <taxon>Craniata</taxon>
        <taxon>Vertebrata</taxon>
        <taxon>Euteleostomi</taxon>
        <taxon>Archelosauria</taxon>
        <taxon>Archosauria</taxon>
        <taxon>Dinosauria</taxon>
        <taxon>Saurischia</taxon>
        <taxon>Theropoda</taxon>
        <taxon>Coelurosauria</taxon>
        <taxon>Aves</taxon>
        <taxon>Neognathae</taxon>
        <taxon>Neoaves</taxon>
        <taxon>Telluraves</taxon>
        <taxon>Australaves</taxon>
        <taxon>Passeriformes</taxon>
        <taxon>Meliphagoidea</taxon>
        <taxon>Dasyornithidae</taxon>
        <taxon>Dasyornis</taxon>
    </lineage>
</organism>
<dbReference type="Pfam" id="PF00752">
    <property type="entry name" value="XPG_N"/>
    <property type="match status" value="1"/>
</dbReference>
<evidence type="ECO:0000256" key="1">
    <source>
        <dbReference type="ARBA" id="ARBA00004123"/>
    </source>
</evidence>
<dbReference type="SUPFAM" id="SSF88723">
    <property type="entry name" value="PIN domain-like"/>
    <property type="match status" value="1"/>
</dbReference>
<keyword evidence="9 22" id="KW-0228">DNA excision</keyword>
<evidence type="ECO:0000256" key="9">
    <source>
        <dbReference type="ARBA" id="ARBA00022769"/>
    </source>
</evidence>
<keyword evidence="12 22" id="KW-0460">Magnesium</keyword>
<comment type="subunit">
    <text evidence="21">Interacts with the MLH1-PMS2 heterodimer via MLH1. Interacts with MSH3. Interacts with the MSH2-MSH6 heterodimer via MSH2, and this interaction may increase the processivity of the 5'-&gt;3' exonuclease activity. Interacts with PCNA, and this interaction may both stimulate the cryptic 3'-&gt;5' exonuclease activity and suppress the 5'-&gt;3' exonuclease activity. Interacts with WRN, and this interaction stimulates both the 5'-&gt;3' exonuclease activity and cleavage of 5'-overhanging flap structures. Interacts with RECQL/RECQ1, and this interaction stimulates cleavage of 5'-overhanging flap structures. Interacts with DNA helicase ZGRF1; the interaction is increased following DNA damage induction.</text>
</comment>
<dbReference type="InterPro" id="IPR044752">
    <property type="entry name" value="PIN-like_EXO1"/>
</dbReference>
<comment type="cofactor">
    <cofactor evidence="22">
        <name>Mg(2+)</name>
        <dbReference type="ChEBI" id="CHEBI:18420"/>
    </cofactor>
    <text evidence="22">Binds 2 magnesium ions per subunit. They probably participate in the reaction catalyzed by the enzyme. May bind an additional third magnesium ion after substrate binding.</text>
</comment>
<proteinExistence type="inferred from homology"/>
<evidence type="ECO:0000256" key="19">
    <source>
        <dbReference type="ARBA" id="ARBA00023254"/>
    </source>
</evidence>
<evidence type="ECO:0000256" key="14">
    <source>
        <dbReference type="ARBA" id="ARBA00022881"/>
    </source>
</evidence>
<evidence type="ECO:0000256" key="4">
    <source>
        <dbReference type="ARBA" id="ARBA00022553"/>
    </source>
</evidence>
<dbReference type="SMART" id="SM00485">
    <property type="entry name" value="XPGN"/>
    <property type="match status" value="1"/>
</dbReference>
<dbReference type="GO" id="GO:0046872">
    <property type="term" value="F:metal ion binding"/>
    <property type="evidence" value="ECO:0007669"/>
    <property type="project" value="UniProtKB-UniRule"/>
</dbReference>
<dbReference type="InterPro" id="IPR008918">
    <property type="entry name" value="HhH2"/>
</dbReference>
<dbReference type="FunFam" id="3.40.50.1010:FF:000111">
    <property type="entry name" value="Exonuclease 1"/>
    <property type="match status" value="1"/>
</dbReference>
<dbReference type="GO" id="GO:0005634">
    <property type="term" value="C:nucleus"/>
    <property type="evidence" value="ECO:0007669"/>
    <property type="project" value="UniProtKB-SubCell"/>
</dbReference>
<dbReference type="InterPro" id="IPR036279">
    <property type="entry name" value="5-3_exonuclease_C_sf"/>
</dbReference>
<evidence type="ECO:0000256" key="10">
    <source>
        <dbReference type="ARBA" id="ARBA00022801"/>
    </source>
</evidence>
<dbReference type="PANTHER" id="PTHR11081">
    <property type="entry name" value="FLAP ENDONUCLEASE FAMILY MEMBER"/>
    <property type="match status" value="1"/>
</dbReference>
<comment type="subcellular location">
    <subcellularLocation>
        <location evidence="1 22">Nucleus</location>
    </subcellularLocation>
</comment>
<evidence type="ECO:0000256" key="20">
    <source>
        <dbReference type="ARBA" id="ARBA00057694"/>
    </source>
</evidence>
<evidence type="ECO:0000256" key="18">
    <source>
        <dbReference type="ARBA" id="ARBA00023242"/>
    </source>
</evidence>
<keyword evidence="8 22" id="KW-0227">DNA damage</keyword>
<dbReference type="InterPro" id="IPR037315">
    <property type="entry name" value="EXO1_H3TH"/>
</dbReference>
<dbReference type="GO" id="GO:0006298">
    <property type="term" value="P:mismatch repair"/>
    <property type="evidence" value="ECO:0007669"/>
    <property type="project" value="TreeGrafter"/>
</dbReference>
<evidence type="ECO:0000256" key="13">
    <source>
        <dbReference type="ARBA" id="ARBA00022859"/>
    </source>
</evidence>